<name>A0ABP7L6T3_9MICO</name>
<evidence type="ECO:0000313" key="9">
    <source>
        <dbReference type="Proteomes" id="UP001501803"/>
    </source>
</evidence>
<feature type="transmembrane region" description="Helical" evidence="7">
    <location>
        <begin position="447"/>
        <end position="469"/>
    </location>
</feature>
<dbReference type="EMBL" id="BAABCN010000018">
    <property type="protein sequence ID" value="GAA3896011.1"/>
    <property type="molecule type" value="Genomic_DNA"/>
</dbReference>
<evidence type="ECO:0000256" key="3">
    <source>
        <dbReference type="ARBA" id="ARBA00022475"/>
    </source>
</evidence>
<feature type="transmembrane region" description="Helical" evidence="7">
    <location>
        <begin position="23"/>
        <end position="40"/>
    </location>
</feature>
<organism evidence="8 9">
    <name type="scientific">Leifsonia kafniensis</name>
    <dbReference type="NCBI Taxonomy" id="475957"/>
    <lineage>
        <taxon>Bacteria</taxon>
        <taxon>Bacillati</taxon>
        <taxon>Actinomycetota</taxon>
        <taxon>Actinomycetes</taxon>
        <taxon>Micrococcales</taxon>
        <taxon>Microbacteriaceae</taxon>
        <taxon>Leifsonia</taxon>
    </lineage>
</organism>
<dbReference type="Pfam" id="PF13440">
    <property type="entry name" value="Polysacc_synt_3"/>
    <property type="match status" value="1"/>
</dbReference>
<dbReference type="PANTHER" id="PTHR30250">
    <property type="entry name" value="PST FAMILY PREDICTED COLANIC ACID TRANSPORTER"/>
    <property type="match status" value="1"/>
</dbReference>
<keyword evidence="9" id="KW-1185">Reference proteome</keyword>
<gene>
    <name evidence="8" type="ORF">GCM10022381_41880</name>
</gene>
<feature type="transmembrane region" description="Helical" evidence="7">
    <location>
        <begin position="150"/>
        <end position="175"/>
    </location>
</feature>
<accession>A0ABP7L6T3</accession>
<feature type="transmembrane region" description="Helical" evidence="7">
    <location>
        <begin position="181"/>
        <end position="198"/>
    </location>
</feature>
<evidence type="ECO:0000256" key="7">
    <source>
        <dbReference type="SAM" id="Phobius"/>
    </source>
</evidence>
<keyword evidence="6 7" id="KW-0472">Membrane</keyword>
<keyword evidence="5 7" id="KW-1133">Transmembrane helix</keyword>
<feature type="transmembrane region" description="Helical" evidence="7">
    <location>
        <begin position="414"/>
        <end position="435"/>
    </location>
</feature>
<feature type="transmembrane region" description="Helical" evidence="7">
    <location>
        <begin position="364"/>
        <end position="386"/>
    </location>
</feature>
<evidence type="ECO:0000256" key="2">
    <source>
        <dbReference type="ARBA" id="ARBA00007430"/>
    </source>
</evidence>
<evidence type="ECO:0000256" key="5">
    <source>
        <dbReference type="ARBA" id="ARBA00022989"/>
    </source>
</evidence>
<comment type="subcellular location">
    <subcellularLocation>
        <location evidence="1">Cell membrane</location>
        <topology evidence="1">Multi-pass membrane protein</topology>
    </subcellularLocation>
</comment>
<reference evidence="9" key="1">
    <citation type="journal article" date="2019" name="Int. J. Syst. Evol. Microbiol.">
        <title>The Global Catalogue of Microorganisms (GCM) 10K type strain sequencing project: providing services to taxonomists for standard genome sequencing and annotation.</title>
        <authorList>
            <consortium name="The Broad Institute Genomics Platform"/>
            <consortium name="The Broad Institute Genome Sequencing Center for Infectious Disease"/>
            <person name="Wu L."/>
            <person name="Ma J."/>
        </authorList>
    </citation>
    <scope>NUCLEOTIDE SEQUENCE [LARGE SCALE GENOMIC DNA]</scope>
    <source>
        <strain evidence="9">JCM 17021</strain>
    </source>
</reference>
<feature type="transmembrane region" description="Helical" evidence="7">
    <location>
        <begin position="234"/>
        <end position="250"/>
    </location>
</feature>
<sequence length="494" mass="52772">MSDVQTLSTRAVRGLPWIAAEKWISRLLTLLVFVILGRILPPSEFGLIALATALTTIIGVFVEYGLAQSIVQRSEMTKADIWTAFWTSVVGSVLLYGVVLALTPVLVAVYDEPELSSIVPVLGLVLPIAGLASVPAALLERELKFKPLAIRQLGGAFTGAAVAIVLALTGAGIWALVFQPVVVAFVGTVILWAAARWVPRFTYSLASLKSMWAFSLQVVLIELMNALQSNVDKFIVGIFFSATELGFYFMAQRILTIVMEVVASVLAKISLPTLSRLQHDQSRFLSYFYTLTFGSAVIAFPIFGLLIGFGSEITTFLFGSGWDASVPLMMLMAPSAMLASVTFFDRSVLLAKGRGAASLSVASGQFAFGTVVLLAAVPFGLATVAAGRTIRQVAYWPVRIAALRRYGGVSAGSYLARFVAPTVATVGLVGVAWGLGLTGWADAPVPIVTFVLPAALICLAVYGGLVFLLGRRDLKAIYSVIRRSFGRSKSAVEE</sequence>
<feature type="transmembrane region" description="Helical" evidence="7">
    <location>
        <begin position="46"/>
        <end position="67"/>
    </location>
</feature>
<dbReference type="CDD" id="cd13127">
    <property type="entry name" value="MATE_tuaB_like"/>
    <property type="match status" value="1"/>
</dbReference>
<dbReference type="InterPro" id="IPR050833">
    <property type="entry name" value="Poly_Biosynth_Transport"/>
</dbReference>
<comment type="caution">
    <text evidence="8">The sequence shown here is derived from an EMBL/GenBank/DDBJ whole genome shotgun (WGS) entry which is preliminary data.</text>
</comment>
<evidence type="ECO:0000256" key="6">
    <source>
        <dbReference type="ARBA" id="ARBA00023136"/>
    </source>
</evidence>
<evidence type="ECO:0000256" key="4">
    <source>
        <dbReference type="ARBA" id="ARBA00022692"/>
    </source>
</evidence>
<feature type="transmembrane region" description="Helical" evidence="7">
    <location>
        <begin position="118"/>
        <end position="138"/>
    </location>
</feature>
<dbReference type="RefSeq" id="WP_345069883.1">
    <property type="nucleotide sequence ID" value="NZ_BAABCN010000018.1"/>
</dbReference>
<feature type="transmembrane region" description="Helical" evidence="7">
    <location>
        <begin position="287"/>
        <end position="309"/>
    </location>
</feature>
<feature type="transmembrane region" description="Helical" evidence="7">
    <location>
        <begin position="79"/>
        <end position="106"/>
    </location>
</feature>
<protein>
    <submittedName>
        <fullName evidence="8">Lipopolysaccharide biosynthesis protein</fullName>
    </submittedName>
</protein>
<evidence type="ECO:0000256" key="1">
    <source>
        <dbReference type="ARBA" id="ARBA00004651"/>
    </source>
</evidence>
<dbReference type="PANTHER" id="PTHR30250:SF10">
    <property type="entry name" value="LIPOPOLYSACCHARIDE BIOSYNTHESIS PROTEIN WZXC"/>
    <property type="match status" value="1"/>
</dbReference>
<feature type="transmembrane region" description="Helical" evidence="7">
    <location>
        <begin position="321"/>
        <end position="344"/>
    </location>
</feature>
<keyword evidence="3" id="KW-1003">Cell membrane</keyword>
<comment type="similarity">
    <text evidence="2">Belongs to the polysaccharide synthase family.</text>
</comment>
<proteinExistence type="inferred from homology"/>
<keyword evidence="4 7" id="KW-0812">Transmembrane</keyword>
<dbReference type="Proteomes" id="UP001501803">
    <property type="component" value="Unassembled WGS sequence"/>
</dbReference>
<evidence type="ECO:0000313" key="8">
    <source>
        <dbReference type="EMBL" id="GAA3896011.1"/>
    </source>
</evidence>